<dbReference type="RefSeq" id="WP_311664863.1">
    <property type="nucleotide sequence ID" value="NZ_JAVREO010000002.1"/>
</dbReference>
<feature type="region of interest" description="Disordered" evidence="1">
    <location>
        <begin position="86"/>
        <end position="114"/>
    </location>
</feature>
<dbReference type="Proteomes" id="UP001183410">
    <property type="component" value="Unassembled WGS sequence"/>
</dbReference>
<feature type="region of interest" description="Disordered" evidence="1">
    <location>
        <begin position="1"/>
        <end position="51"/>
    </location>
</feature>
<keyword evidence="3" id="KW-1185">Reference proteome</keyword>
<comment type="caution">
    <text evidence="2">The sequence shown here is derived from an EMBL/GenBank/DDBJ whole genome shotgun (WGS) entry which is preliminary data.</text>
</comment>
<protein>
    <submittedName>
        <fullName evidence="2">Uncharacterized protein</fullName>
    </submittedName>
</protein>
<reference evidence="3" key="1">
    <citation type="submission" date="2023-07" db="EMBL/GenBank/DDBJ databases">
        <title>30 novel species of actinomycetes from the DSMZ collection.</title>
        <authorList>
            <person name="Nouioui I."/>
        </authorList>
    </citation>
    <scope>NUCLEOTIDE SEQUENCE [LARGE SCALE GENOMIC DNA]</scope>
    <source>
        <strain evidence="3">DSM 44915</strain>
    </source>
</reference>
<sequence>MSTPGTIGRPAPYGPRRQHQLRAIDPNTTAASGRRPVGPRQSRQEQNRTRKLQLIPEALARSHMEQRSREAQSQWVADGLAEAQRQARRSARLQRRAERASQRARQALARAVMH</sequence>
<dbReference type="EMBL" id="JAVREO010000002">
    <property type="protein sequence ID" value="MDT0265495.1"/>
    <property type="molecule type" value="Genomic_DNA"/>
</dbReference>
<evidence type="ECO:0000313" key="2">
    <source>
        <dbReference type="EMBL" id="MDT0265495.1"/>
    </source>
</evidence>
<organism evidence="2 3">
    <name type="scientific">Streptomyces chisholmiae</name>
    <dbReference type="NCBI Taxonomy" id="3075540"/>
    <lineage>
        <taxon>Bacteria</taxon>
        <taxon>Bacillati</taxon>
        <taxon>Actinomycetota</taxon>
        <taxon>Actinomycetes</taxon>
        <taxon>Kitasatosporales</taxon>
        <taxon>Streptomycetaceae</taxon>
        <taxon>Streptomyces</taxon>
    </lineage>
</organism>
<evidence type="ECO:0000313" key="3">
    <source>
        <dbReference type="Proteomes" id="UP001183410"/>
    </source>
</evidence>
<proteinExistence type="predicted"/>
<feature type="compositionally biased region" description="Low complexity" evidence="1">
    <location>
        <begin position="103"/>
        <end position="114"/>
    </location>
</feature>
<name>A0ABU2JKI6_9ACTN</name>
<evidence type="ECO:0000256" key="1">
    <source>
        <dbReference type="SAM" id="MobiDB-lite"/>
    </source>
</evidence>
<accession>A0ABU2JKI6</accession>
<gene>
    <name evidence="2" type="ORF">RM844_04220</name>
</gene>